<dbReference type="GO" id="GO:1990077">
    <property type="term" value="C:primosome complex"/>
    <property type="evidence" value="ECO:0007669"/>
    <property type="project" value="UniProtKB-UniRule"/>
</dbReference>
<dbReference type="RefSeq" id="WP_244887794.1">
    <property type="nucleotide sequence ID" value="NZ_FOUO01000001.1"/>
</dbReference>
<dbReference type="Pfam" id="PF18319">
    <property type="entry name" value="Zn_ribbon_PriA"/>
    <property type="match status" value="1"/>
</dbReference>
<feature type="binding site" evidence="12">
    <location>
        <position position="455"/>
    </location>
    <ligand>
        <name>Zn(2+)</name>
        <dbReference type="ChEBI" id="CHEBI:29105"/>
        <label>2</label>
    </ligand>
</feature>
<reference evidence="15 16" key="1">
    <citation type="submission" date="2016-10" db="EMBL/GenBank/DDBJ databases">
        <authorList>
            <person name="de Groot N.N."/>
        </authorList>
    </citation>
    <scope>NUCLEOTIDE SEQUENCE [LARGE SCALE GENOMIC DNA]</scope>
    <source>
        <strain evidence="15 16">DSM 4180</strain>
    </source>
</reference>
<sequence length="739" mass="80033">MTPQREDTAAAPVLRVAVPTPVHGAFDYLPPREGPLPPPGTRVRVPFGRRSLVGVVLEHTRGSALPGHRLRAVTQVLDTQPLLPPALLGLLTWAAEYYRHPVGEAVCAALPALLRQGRPAVARGPTLYRPAPEAAAALDTLGRAPAQHRLLQRLLQSPQGLTAEALRGPEGRDLRHPLAALRDKGLVIPEHPPCLPPPGAPPQTPPELNPAQEAAVQALEQALGRGYSCHLLEGVTGSGKTEVYLRIIRATLAAGRQALVLVPEIALTPQLLERFRRRLDTRIAVLHSGLADAERHCAWLCARDGTAGVIIGTRSAVFVPWRHPGIILVDEEHDPSLKQQEGFRYHARDLAVLRGHREGVPVLLGSATPALETLANADRGQYAHLRLPDRAGGARAPRLRLLDVRRQFMDEGLSEGLLGRMEHHLEAGGQVLLFLNRRGFAPAVLCHACGWVAECPRCDARLTWHAGPGRLRCHHCGHETPVPARCPQCGGPLSPRGQGTERIQQALARHFPQYSAVRIDRDSMRRKGALEAAFAQVRSGHHRILVGTQMLAKGHDFPDVTLAAILDADQGLFSPDFRAVERLAQTVIQVAGRAGRASRPGEVLIQTHQPEHPLLTMLLQSGYAAFARAALAERREAGLPPYAALALLRAEATDPEAPGAFLEAAQGHLQAHAPRDVQLWGPAPAPMERRAGRHRAQLLIHAPGRRPLQAALAALPGLAHLPQARRVRWSIDVDPVDLG</sequence>
<dbReference type="FunFam" id="3.40.1440.60:FF:000001">
    <property type="entry name" value="Primosomal protein N"/>
    <property type="match status" value="1"/>
</dbReference>
<dbReference type="EC" id="5.6.2.4" evidence="12"/>
<dbReference type="GO" id="GO:0006310">
    <property type="term" value="P:DNA recombination"/>
    <property type="evidence" value="ECO:0007669"/>
    <property type="project" value="InterPro"/>
</dbReference>
<dbReference type="SMART" id="SM00487">
    <property type="entry name" value="DEXDc"/>
    <property type="match status" value="1"/>
</dbReference>
<comment type="cofactor">
    <cofactor evidence="12">
        <name>Zn(2+)</name>
        <dbReference type="ChEBI" id="CHEBI:29105"/>
    </cofactor>
    <text evidence="12">Binds 2 zinc ions per subunit.</text>
</comment>
<keyword evidence="8 12" id="KW-0067">ATP-binding</keyword>
<feature type="binding site" evidence="12">
    <location>
        <position position="458"/>
    </location>
    <ligand>
        <name>Zn(2+)</name>
        <dbReference type="ChEBI" id="CHEBI:29105"/>
        <label>2</label>
    </ligand>
</feature>
<evidence type="ECO:0000259" key="14">
    <source>
        <dbReference type="PROSITE" id="PS51194"/>
    </source>
</evidence>
<dbReference type="PROSITE" id="PS51194">
    <property type="entry name" value="HELICASE_CTER"/>
    <property type="match status" value="1"/>
</dbReference>
<dbReference type="InterPro" id="IPR027417">
    <property type="entry name" value="P-loop_NTPase"/>
</dbReference>
<dbReference type="Gene3D" id="3.40.50.300">
    <property type="entry name" value="P-loop containing nucleotide triphosphate hydrolases"/>
    <property type="match status" value="2"/>
</dbReference>
<name>A0A1I4PER3_ECTMO</name>
<keyword evidence="3 12" id="KW-0479">Metal-binding</keyword>
<comment type="similarity">
    <text evidence="12">Belongs to the helicase family. PriA subfamily.</text>
</comment>
<dbReference type="Pfam" id="PF00270">
    <property type="entry name" value="DEAD"/>
    <property type="match status" value="1"/>
</dbReference>
<dbReference type="GO" id="GO:0006302">
    <property type="term" value="P:double-strand break repair"/>
    <property type="evidence" value="ECO:0007669"/>
    <property type="project" value="InterPro"/>
</dbReference>
<comment type="function">
    <text evidence="12">Initiates the restart of stalled replication forks, which reloads the replicative helicase on sites other than the origin of replication. Recognizes and binds to abandoned replication forks and remodels them to uncover a helicase loading site. Promotes assembly of the primosome at these replication forks.</text>
</comment>
<keyword evidence="16" id="KW-1185">Reference proteome</keyword>
<evidence type="ECO:0000256" key="2">
    <source>
        <dbReference type="ARBA" id="ARBA00022705"/>
    </source>
</evidence>
<dbReference type="InterPro" id="IPR011545">
    <property type="entry name" value="DEAD/DEAH_box_helicase_dom"/>
</dbReference>
<dbReference type="Pfam" id="PF18074">
    <property type="entry name" value="PriA_C"/>
    <property type="match status" value="1"/>
</dbReference>
<dbReference type="Pfam" id="PF17764">
    <property type="entry name" value="PriA_3primeBD"/>
    <property type="match status" value="1"/>
</dbReference>
<dbReference type="CDD" id="cd17929">
    <property type="entry name" value="DEXHc_priA"/>
    <property type="match status" value="1"/>
</dbReference>
<dbReference type="InterPro" id="IPR005259">
    <property type="entry name" value="PriA"/>
</dbReference>
<dbReference type="GO" id="GO:0006270">
    <property type="term" value="P:DNA replication initiation"/>
    <property type="evidence" value="ECO:0007669"/>
    <property type="project" value="TreeGrafter"/>
</dbReference>
<evidence type="ECO:0000259" key="13">
    <source>
        <dbReference type="PROSITE" id="PS51192"/>
    </source>
</evidence>
<dbReference type="GO" id="GO:0005524">
    <property type="term" value="F:ATP binding"/>
    <property type="evidence" value="ECO:0007669"/>
    <property type="project" value="UniProtKB-UniRule"/>
</dbReference>
<dbReference type="InterPro" id="IPR041222">
    <property type="entry name" value="PriA_3primeBD"/>
</dbReference>
<keyword evidence="7 12" id="KW-0862">Zinc</keyword>
<dbReference type="Pfam" id="PF00271">
    <property type="entry name" value="Helicase_C"/>
    <property type="match status" value="1"/>
</dbReference>
<dbReference type="InterPro" id="IPR042115">
    <property type="entry name" value="PriA_3primeBD_sf"/>
</dbReference>
<accession>A0A1I4PER3</accession>
<feature type="domain" description="Helicase C-terminal" evidence="14">
    <location>
        <begin position="481"/>
        <end position="637"/>
    </location>
</feature>
<dbReference type="InterPro" id="IPR041236">
    <property type="entry name" value="PriA_C"/>
</dbReference>
<keyword evidence="9 12" id="KW-0238">DNA-binding</keyword>
<keyword evidence="10 12" id="KW-0413">Isomerase</keyword>
<dbReference type="Gene3D" id="3.40.1440.60">
    <property type="entry name" value="PriA, 3(prime) DNA-binding domain"/>
    <property type="match status" value="1"/>
</dbReference>
<evidence type="ECO:0000256" key="1">
    <source>
        <dbReference type="ARBA" id="ARBA00022515"/>
    </source>
</evidence>
<evidence type="ECO:0000256" key="10">
    <source>
        <dbReference type="ARBA" id="ARBA00023235"/>
    </source>
</evidence>
<dbReference type="STRING" id="195064.SAMN05421721_101228"/>
<dbReference type="NCBIfam" id="NF004067">
    <property type="entry name" value="PRK05580.1-4"/>
    <property type="match status" value="1"/>
</dbReference>
<protein>
    <recommendedName>
        <fullName evidence="12">Replication restart protein PriA</fullName>
    </recommendedName>
    <alternativeName>
        <fullName evidence="12">ATP-dependent DNA helicase PriA</fullName>
        <ecNumber evidence="12">5.6.2.4</ecNumber>
    </alternativeName>
    <alternativeName>
        <fullName evidence="12">DNA 3'-5' helicase PriA</fullName>
    </alternativeName>
</protein>
<evidence type="ECO:0000256" key="4">
    <source>
        <dbReference type="ARBA" id="ARBA00022741"/>
    </source>
</evidence>
<dbReference type="NCBIfam" id="TIGR00595">
    <property type="entry name" value="priA"/>
    <property type="match status" value="1"/>
</dbReference>
<dbReference type="GO" id="GO:0006269">
    <property type="term" value="P:DNA replication, synthesis of primer"/>
    <property type="evidence" value="ECO:0007669"/>
    <property type="project" value="UniProtKB-KW"/>
</dbReference>
<dbReference type="Proteomes" id="UP000199556">
    <property type="component" value="Unassembled WGS sequence"/>
</dbReference>
<dbReference type="SMART" id="SM00490">
    <property type="entry name" value="HELICc"/>
    <property type="match status" value="1"/>
</dbReference>
<keyword evidence="6 12" id="KW-0347">Helicase</keyword>
<evidence type="ECO:0000256" key="12">
    <source>
        <dbReference type="HAMAP-Rule" id="MF_00983"/>
    </source>
</evidence>
<dbReference type="GO" id="GO:0008270">
    <property type="term" value="F:zinc ion binding"/>
    <property type="evidence" value="ECO:0007669"/>
    <property type="project" value="UniProtKB-UniRule"/>
</dbReference>
<dbReference type="PANTHER" id="PTHR30580">
    <property type="entry name" value="PRIMOSOMAL PROTEIN N"/>
    <property type="match status" value="1"/>
</dbReference>
<dbReference type="AlphaFoldDB" id="A0A1I4PER3"/>
<keyword evidence="4 12" id="KW-0547">Nucleotide-binding</keyword>
<feature type="binding site" evidence="12">
    <location>
        <position position="449"/>
    </location>
    <ligand>
        <name>Zn(2+)</name>
        <dbReference type="ChEBI" id="CHEBI:29105"/>
        <label>1</label>
    </ligand>
</feature>
<dbReference type="GO" id="GO:0043138">
    <property type="term" value="F:3'-5' DNA helicase activity"/>
    <property type="evidence" value="ECO:0007669"/>
    <property type="project" value="UniProtKB-EC"/>
</dbReference>
<evidence type="ECO:0000313" key="15">
    <source>
        <dbReference type="EMBL" id="SFM26262.1"/>
    </source>
</evidence>
<evidence type="ECO:0000256" key="8">
    <source>
        <dbReference type="ARBA" id="ARBA00022840"/>
    </source>
</evidence>
<evidence type="ECO:0000313" key="16">
    <source>
        <dbReference type="Proteomes" id="UP000199556"/>
    </source>
</evidence>
<organism evidence="15 16">
    <name type="scientific">Ectothiorhodospira mobilis</name>
    <dbReference type="NCBI Taxonomy" id="195064"/>
    <lineage>
        <taxon>Bacteria</taxon>
        <taxon>Pseudomonadati</taxon>
        <taxon>Pseudomonadota</taxon>
        <taxon>Gammaproteobacteria</taxon>
        <taxon>Chromatiales</taxon>
        <taxon>Ectothiorhodospiraceae</taxon>
        <taxon>Ectothiorhodospira</taxon>
    </lineage>
</organism>
<feature type="binding site" evidence="12">
    <location>
        <position position="476"/>
    </location>
    <ligand>
        <name>Zn(2+)</name>
        <dbReference type="ChEBI" id="CHEBI:29105"/>
        <label>2</label>
    </ligand>
</feature>
<feature type="binding site" evidence="12">
    <location>
        <position position="486"/>
    </location>
    <ligand>
        <name>Zn(2+)</name>
        <dbReference type="ChEBI" id="CHEBI:29105"/>
        <label>1</label>
    </ligand>
</feature>
<feature type="binding site" evidence="12">
    <location>
        <position position="489"/>
    </location>
    <ligand>
        <name>Zn(2+)</name>
        <dbReference type="ChEBI" id="CHEBI:29105"/>
        <label>1</label>
    </ligand>
</feature>
<evidence type="ECO:0000256" key="9">
    <source>
        <dbReference type="ARBA" id="ARBA00023125"/>
    </source>
</evidence>
<gene>
    <name evidence="12" type="primary">priA</name>
    <name evidence="15" type="ORF">SAMN05421721_101228</name>
</gene>
<evidence type="ECO:0000256" key="3">
    <source>
        <dbReference type="ARBA" id="ARBA00022723"/>
    </source>
</evidence>
<keyword evidence="5 12" id="KW-0378">Hydrolase</keyword>
<dbReference type="PANTHER" id="PTHR30580:SF0">
    <property type="entry name" value="PRIMOSOMAL PROTEIN N"/>
    <property type="match status" value="1"/>
</dbReference>
<comment type="catalytic activity">
    <reaction evidence="11 12">
        <text>ATP + H2O = ADP + phosphate + H(+)</text>
        <dbReference type="Rhea" id="RHEA:13065"/>
        <dbReference type="ChEBI" id="CHEBI:15377"/>
        <dbReference type="ChEBI" id="CHEBI:15378"/>
        <dbReference type="ChEBI" id="CHEBI:30616"/>
        <dbReference type="ChEBI" id="CHEBI:43474"/>
        <dbReference type="ChEBI" id="CHEBI:456216"/>
        <dbReference type="EC" id="5.6.2.4"/>
    </reaction>
</comment>
<dbReference type="Gene3D" id="2.10.290.10">
    <property type="entry name" value="YfgJ-like"/>
    <property type="match status" value="1"/>
</dbReference>
<proteinExistence type="inferred from homology"/>
<evidence type="ECO:0000256" key="7">
    <source>
        <dbReference type="ARBA" id="ARBA00022833"/>
    </source>
</evidence>
<feature type="domain" description="Helicase ATP-binding" evidence="13">
    <location>
        <begin position="231"/>
        <end position="387"/>
    </location>
</feature>
<evidence type="ECO:0000256" key="5">
    <source>
        <dbReference type="ARBA" id="ARBA00022801"/>
    </source>
</evidence>
<dbReference type="InterPro" id="IPR029037">
    <property type="entry name" value="DUF1407/YfgJ-like_sf"/>
</dbReference>
<comment type="catalytic activity">
    <reaction evidence="12">
        <text>Couples ATP hydrolysis with the unwinding of duplex DNA by translocating in the 3'-5' direction.</text>
        <dbReference type="EC" id="5.6.2.4"/>
    </reaction>
</comment>
<feature type="binding site" evidence="12">
    <location>
        <position position="473"/>
    </location>
    <ligand>
        <name>Zn(2+)</name>
        <dbReference type="ChEBI" id="CHEBI:29105"/>
        <label>2</label>
    </ligand>
</feature>
<dbReference type="SUPFAM" id="SSF52540">
    <property type="entry name" value="P-loop containing nucleoside triphosphate hydrolases"/>
    <property type="match status" value="2"/>
</dbReference>
<dbReference type="InterPro" id="IPR014001">
    <property type="entry name" value="Helicase_ATP-bd"/>
</dbReference>
<dbReference type="InterPro" id="IPR040498">
    <property type="entry name" value="PriA_CRR"/>
</dbReference>
<evidence type="ECO:0000256" key="6">
    <source>
        <dbReference type="ARBA" id="ARBA00022806"/>
    </source>
</evidence>
<comment type="subunit">
    <text evidence="12">Component of the replication restart primosome.</text>
</comment>
<evidence type="ECO:0000256" key="11">
    <source>
        <dbReference type="ARBA" id="ARBA00048988"/>
    </source>
</evidence>
<dbReference type="InterPro" id="IPR001650">
    <property type="entry name" value="Helicase_C-like"/>
</dbReference>
<dbReference type="GO" id="GO:0003677">
    <property type="term" value="F:DNA binding"/>
    <property type="evidence" value="ECO:0007669"/>
    <property type="project" value="UniProtKB-UniRule"/>
</dbReference>
<dbReference type="PROSITE" id="PS51192">
    <property type="entry name" value="HELICASE_ATP_BIND_1"/>
    <property type="match status" value="1"/>
</dbReference>
<dbReference type="GO" id="GO:0016887">
    <property type="term" value="F:ATP hydrolysis activity"/>
    <property type="evidence" value="ECO:0007669"/>
    <property type="project" value="RHEA"/>
</dbReference>
<dbReference type="EMBL" id="FOUO01000001">
    <property type="protein sequence ID" value="SFM26262.1"/>
    <property type="molecule type" value="Genomic_DNA"/>
</dbReference>
<keyword evidence="1 12" id="KW-0639">Primosome</keyword>
<dbReference type="HAMAP" id="MF_00983">
    <property type="entry name" value="PriA"/>
    <property type="match status" value="1"/>
</dbReference>
<dbReference type="CDD" id="cd18804">
    <property type="entry name" value="SF2_C_priA"/>
    <property type="match status" value="1"/>
</dbReference>
<feature type="binding site" evidence="12">
    <location>
        <position position="446"/>
    </location>
    <ligand>
        <name>Zn(2+)</name>
        <dbReference type="ChEBI" id="CHEBI:29105"/>
        <label>1</label>
    </ligand>
</feature>
<dbReference type="FunFam" id="3.40.50.300:FF:000489">
    <property type="entry name" value="Primosome assembly protein PriA"/>
    <property type="match status" value="1"/>
</dbReference>
<keyword evidence="2 12" id="KW-0235">DNA replication</keyword>